<name>A0A7K1FUN6_9ACTN</name>
<evidence type="ECO:0000256" key="1">
    <source>
        <dbReference type="ARBA" id="ARBA00004141"/>
    </source>
</evidence>
<dbReference type="InterPro" id="IPR009003">
    <property type="entry name" value="Peptidase_S1_PA"/>
</dbReference>
<dbReference type="Pfam" id="PF13365">
    <property type="entry name" value="Trypsin_2"/>
    <property type="match status" value="1"/>
</dbReference>
<dbReference type="EMBL" id="WLYK01000013">
    <property type="protein sequence ID" value="MTD17059.1"/>
    <property type="molecule type" value="Genomic_DNA"/>
</dbReference>
<dbReference type="InterPro" id="IPR047680">
    <property type="entry name" value="MarP-like"/>
</dbReference>
<accession>A0A7K1FUN6</accession>
<dbReference type="RefSeq" id="WP_322098390.1">
    <property type="nucleotide sequence ID" value="NZ_WLYK01000013.1"/>
</dbReference>
<dbReference type="InterPro" id="IPR001940">
    <property type="entry name" value="Peptidase_S1C"/>
</dbReference>
<keyword evidence="4 5" id="KW-0472">Membrane</keyword>
<dbReference type="Pfam" id="PF02674">
    <property type="entry name" value="Colicin_V"/>
    <property type="match status" value="1"/>
</dbReference>
<evidence type="ECO:0000313" key="7">
    <source>
        <dbReference type="Proteomes" id="UP000460221"/>
    </source>
</evidence>
<feature type="transmembrane region" description="Helical" evidence="5">
    <location>
        <begin position="100"/>
        <end position="121"/>
    </location>
</feature>
<dbReference type="GO" id="GO:0016020">
    <property type="term" value="C:membrane"/>
    <property type="evidence" value="ECO:0007669"/>
    <property type="project" value="UniProtKB-SubCell"/>
</dbReference>
<dbReference type="PANTHER" id="PTHR43019:SF23">
    <property type="entry name" value="PROTEASE DO-LIKE 5, CHLOROPLASTIC"/>
    <property type="match status" value="1"/>
</dbReference>
<dbReference type="InterPro" id="IPR003825">
    <property type="entry name" value="Colicin-V_CvpA"/>
</dbReference>
<feature type="transmembrane region" description="Helical" evidence="5">
    <location>
        <begin position="59"/>
        <end position="80"/>
    </location>
</feature>
<evidence type="ECO:0000256" key="3">
    <source>
        <dbReference type="ARBA" id="ARBA00022989"/>
    </source>
</evidence>
<keyword evidence="3 5" id="KW-1133">Transmembrane helix</keyword>
<evidence type="ECO:0000313" key="6">
    <source>
        <dbReference type="EMBL" id="MTD17059.1"/>
    </source>
</evidence>
<evidence type="ECO:0000256" key="2">
    <source>
        <dbReference type="ARBA" id="ARBA00022692"/>
    </source>
</evidence>
<protein>
    <submittedName>
        <fullName evidence="6">MarP family serine protease</fullName>
    </submittedName>
</protein>
<dbReference type="GO" id="GO:0006508">
    <property type="term" value="P:proteolysis"/>
    <property type="evidence" value="ECO:0007669"/>
    <property type="project" value="UniProtKB-KW"/>
</dbReference>
<dbReference type="Proteomes" id="UP000460221">
    <property type="component" value="Unassembled WGS sequence"/>
</dbReference>
<comment type="caution">
    <text evidence="6">The sequence shown here is derived from an EMBL/GenBank/DDBJ whole genome shotgun (WGS) entry which is preliminary data.</text>
</comment>
<keyword evidence="2 5" id="KW-0812">Transmembrane</keyword>
<dbReference type="GO" id="GO:0004252">
    <property type="term" value="F:serine-type endopeptidase activity"/>
    <property type="evidence" value="ECO:0007669"/>
    <property type="project" value="InterPro"/>
</dbReference>
<comment type="subcellular location">
    <subcellularLocation>
        <location evidence="1">Membrane</location>
        <topology evidence="1">Multi-pass membrane protein</topology>
    </subcellularLocation>
</comment>
<dbReference type="Gene3D" id="2.40.10.10">
    <property type="entry name" value="Trypsin-like serine proteases"/>
    <property type="match status" value="2"/>
</dbReference>
<dbReference type="NCBIfam" id="NF033740">
    <property type="entry name" value="MarP_fam_protase"/>
    <property type="match status" value="1"/>
</dbReference>
<dbReference type="GO" id="GO:0009403">
    <property type="term" value="P:toxin biosynthetic process"/>
    <property type="evidence" value="ECO:0007669"/>
    <property type="project" value="InterPro"/>
</dbReference>
<organism evidence="6 7">
    <name type="scientific">Nakamurella alba</name>
    <dbReference type="NCBI Taxonomy" id="2665158"/>
    <lineage>
        <taxon>Bacteria</taxon>
        <taxon>Bacillati</taxon>
        <taxon>Actinomycetota</taxon>
        <taxon>Actinomycetes</taxon>
        <taxon>Nakamurellales</taxon>
        <taxon>Nakamurellaceae</taxon>
        <taxon>Nakamurella</taxon>
    </lineage>
</organism>
<dbReference type="AlphaFoldDB" id="A0A7K1FUN6"/>
<dbReference type="PRINTS" id="PR00834">
    <property type="entry name" value="PROTEASES2C"/>
</dbReference>
<keyword evidence="6" id="KW-0645">Protease</keyword>
<reference evidence="6 7" key="1">
    <citation type="submission" date="2019-11" db="EMBL/GenBank/DDBJ databases">
        <authorList>
            <person name="Jiang L.-Q."/>
        </authorList>
    </citation>
    <scope>NUCLEOTIDE SEQUENCE [LARGE SCALE GENOMIC DNA]</scope>
    <source>
        <strain evidence="6 7">YIM 132087</strain>
    </source>
</reference>
<sequence>MTWVDALVIALLLGAAWSGFRRGFVASTVSLVGAVGGAVLAIRLAPLAMEWADVSAAKVAIGIACVILGVGIGELAGSTVGRAIADRFTWQPARVLDRGLGLVGHTLAVLIVTWMIAIPVASTPYPWLASAVRSSAVLGAVDDVMPSGLRDVSDRMRQLFDDSGFPAILDPLTPTPDVAVDAPDTGVAALPAVRTAAESVLKVRGRAPSCSRAIEGSGFVIGPQKLMTNAHVVAGTQTVQVEQGGELIDATVVLYDSDRDLAVLDVPDLDRPVLDWDTATADTGADAVAIGYPLDGPLTLTAARISAEFPLRGPNIYNSSTVTRDVYTVRGQIRSGNSGGPLVGTDGAVLGVVFGASLDQPDVGFVLTAEEAASTLEAGLTDTTAAATGVCTAD</sequence>
<dbReference type="InterPro" id="IPR043504">
    <property type="entry name" value="Peptidase_S1_PA_chymotrypsin"/>
</dbReference>
<evidence type="ECO:0000256" key="4">
    <source>
        <dbReference type="ARBA" id="ARBA00023136"/>
    </source>
</evidence>
<evidence type="ECO:0000256" key="5">
    <source>
        <dbReference type="SAM" id="Phobius"/>
    </source>
</evidence>
<keyword evidence="7" id="KW-1185">Reference proteome</keyword>
<proteinExistence type="predicted"/>
<dbReference type="PANTHER" id="PTHR43019">
    <property type="entry name" value="SERINE ENDOPROTEASE DEGS"/>
    <property type="match status" value="1"/>
</dbReference>
<dbReference type="SUPFAM" id="SSF50494">
    <property type="entry name" value="Trypsin-like serine proteases"/>
    <property type="match status" value="1"/>
</dbReference>
<feature type="transmembrane region" description="Helical" evidence="5">
    <location>
        <begin position="28"/>
        <end position="47"/>
    </location>
</feature>
<gene>
    <name evidence="6" type="ORF">GIS00_24285</name>
</gene>
<keyword evidence="6" id="KW-0378">Hydrolase</keyword>